<feature type="non-terminal residue" evidence="4">
    <location>
        <position position="380"/>
    </location>
</feature>
<protein>
    <recommendedName>
        <fullName evidence="3">Chitin-binding type-2 domain-containing protein</fullName>
    </recommendedName>
</protein>
<feature type="compositionally biased region" description="Polar residues" evidence="1">
    <location>
        <begin position="73"/>
        <end position="84"/>
    </location>
</feature>
<proteinExistence type="predicted"/>
<dbReference type="PROSITE" id="PS50940">
    <property type="entry name" value="CHIT_BIND_II"/>
    <property type="match status" value="1"/>
</dbReference>
<dbReference type="AlphaFoldDB" id="A0A087T7T1"/>
<dbReference type="OMA" id="PKGFEAR"/>
<keyword evidence="5" id="KW-1185">Reference proteome</keyword>
<feature type="compositionally biased region" description="Low complexity" evidence="1">
    <location>
        <begin position="271"/>
        <end position="309"/>
    </location>
</feature>
<evidence type="ECO:0000256" key="1">
    <source>
        <dbReference type="SAM" id="MobiDB-lite"/>
    </source>
</evidence>
<dbReference type="OrthoDB" id="7426044at2759"/>
<feature type="signal peptide" evidence="2">
    <location>
        <begin position="1"/>
        <end position="19"/>
    </location>
</feature>
<reference evidence="4 5" key="1">
    <citation type="submission" date="2013-11" db="EMBL/GenBank/DDBJ databases">
        <title>Genome sequencing of Stegodyphus mimosarum.</title>
        <authorList>
            <person name="Bechsgaard J."/>
        </authorList>
    </citation>
    <scope>NUCLEOTIDE SEQUENCE [LARGE SCALE GENOMIC DNA]</scope>
</reference>
<feature type="region of interest" description="Disordered" evidence="1">
    <location>
        <begin position="28"/>
        <end position="105"/>
    </location>
</feature>
<evidence type="ECO:0000313" key="4">
    <source>
        <dbReference type="EMBL" id="KFM61170.1"/>
    </source>
</evidence>
<sequence length="380" mass="42624">MGLIKQLFLVILFIGLAAADEREKRQANYGGAPYDGSYGGAAAYRQPHQQHQPRQQQAHQPRQQQAYQPQAQSYGGHQQVQQYPAQAARPVRQHAPDEEEKDEGPHPLQLLLEKSKFDCAGKSDGYYADSDVGCQAFHYCVSGQKHSMHCPEGTVFHQVHLNCVPNDQDICSKANKFYFVNDYLNKPLEQRGPNNTVQYHQRYYPENYAVGDPFIPPQEAQTSQREPPAATYGLGPAYREQAPAVSHHQQAAPVHRPQQTAPYSPPQQQIYAAQHRPAYQQQQPAHRPAAYQQQAAARPVAHQAQAAPRPVAYQQAPQVALYGYGAEQERAHQAQALQAQRAYAQQQYQAVAPHQQQYAAGAQQQYAAGAVPRSRYNQQY</sequence>
<dbReference type="InterPro" id="IPR002557">
    <property type="entry name" value="Chitin-bd_dom"/>
</dbReference>
<organism evidence="4 5">
    <name type="scientific">Stegodyphus mimosarum</name>
    <name type="common">African social velvet spider</name>
    <dbReference type="NCBI Taxonomy" id="407821"/>
    <lineage>
        <taxon>Eukaryota</taxon>
        <taxon>Metazoa</taxon>
        <taxon>Ecdysozoa</taxon>
        <taxon>Arthropoda</taxon>
        <taxon>Chelicerata</taxon>
        <taxon>Arachnida</taxon>
        <taxon>Araneae</taxon>
        <taxon>Araneomorphae</taxon>
        <taxon>Entelegynae</taxon>
        <taxon>Eresoidea</taxon>
        <taxon>Eresidae</taxon>
        <taxon>Stegodyphus</taxon>
    </lineage>
</organism>
<accession>A0A087T7T1</accession>
<dbReference type="InterPro" id="IPR036508">
    <property type="entry name" value="Chitin-bd_dom_sf"/>
</dbReference>
<dbReference type="SUPFAM" id="SSF57625">
    <property type="entry name" value="Invertebrate chitin-binding proteins"/>
    <property type="match status" value="1"/>
</dbReference>
<dbReference type="Proteomes" id="UP000054359">
    <property type="component" value="Unassembled WGS sequence"/>
</dbReference>
<feature type="compositionally biased region" description="Low complexity" evidence="1">
    <location>
        <begin position="41"/>
        <end position="72"/>
    </location>
</feature>
<name>A0A087T7T1_STEMI</name>
<dbReference type="PANTHER" id="PTHR22933:SF31">
    <property type="entry name" value="FI18007P1"/>
    <property type="match status" value="1"/>
</dbReference>
<dbReference type="PANTHER" id="PTHR22933">
    <property type="entry name" value="FI18007P1-RELATED"/>
    <property type="match status" value="1"/>
</dbReference>
<keyword evidence="2" id="KW-0732">Signal</keyword>
<feature type="chain" id="PRO_5001829456" description="Chitin-binding type-2 domain-containing protein" evidence="2">
    <location>
        <begin position="20"/>
        <end position="380"/>
    </location>
</feature>
<dbReference type="InterPro" id="IPR052976">
    <property type="entry name" value="Scoloptoxin-like"/>
</dbReference>
<evidence type="ECO:0000259" key="3">
    <source>
        <dbReference type="PROSITE" id="PS50940"/>
    </source>
</evidence>
<evidence type="ECO:0000313" key="5">
    <source>
        <dbReference type="Proteomes" id="UP000054359"/>
    </source>
</evidence>
<dbReference type="GO" id="GO:0005576">
    <property type="term" value="C:extracellular region"/>
    <property type="evidence" value="ECO:0007669"/>
    <property type="project" value="InterPro"/>
</dbReference>
<dbReference type="Pfam" id="PF01607">
    <property type="entry name" value="CBM_14"/>
    <property type="match status" value="1"/>
</dbReference>
<dbReference type="GO" id="GO:0008061">
    <property type="term" value="F:chitin binding"/>
    <property type="evidence" value="ECO:0007669"/>
    <property type="project" value="InterPro"/>
</dbReference>
<dbReference type="Gene3D" id="2.170.140.10">
    <property type="entry name" value="Chitin binding domain"/>
    <property type="match status" value="1"/>
</dbReference>
<feature type="compositionally biased region" description="Polar residues" evidence="1">
    <location>
        <begin position="257"/>
        <end position="270"/>
    </location>
</feature>
<gene>
    <name evidence="4" type="ORF">X975_14539</name>
</gene>
<feature type="region of interest" description="Disordered" evidence="1">
    <location>
        <begin position="210"/>
        <end position="309"/>
    </location>
</feature>
<evidence type="ECO:0000256" key="2">
    <source>
        <dbReference type="SAM" id="SignalP"/>
    </source>
</evidence>
<feature type="domain" description="Chitin-binding type-2" evidence="3">
    <location>
        <begin position="116"/>
        <end position="173"/>
    </location>
</feature>
<dbReference type="SMART" id="SM00494">
    <property type="entry name" value="ChtBD2"/>
    <property type="match status" value="1"/>
</dbReference>
<dbReference type="EMBL" id="KK113850">
    <property type="protein sequence ID" value="KFM61170.1"/>
    <property type="molecule type" value="Genomic_DNA"/>
</dbReference>